<dbReference type="Pfam" id="PF00745">
    <property type="entry name" value="GlutR_dimer"/>
    <property type="match status" value="1"/>
</dbReference>
<comment type="similarity">
    <text evidence="2 8 9">Belongs to the glutamyl-tRNA reductase family.</text>
</comment>
<comment type="subunit">
    <text evidence="8">Homodimer.</text>
</comment>
<comment type="miscellaneous">
    <text evidence="8">During catalysis, the active site Cys acts as a nucleophile attacking the alpha-carbonyl group of tRNA-bound glutamate with the formation of a thioester intermediate between enzyme and glutamate, and the concomitant release of tRNA(Glu). The thioester intermediate is finally reduced by direct hydride transfer from NADPH, to form the product GSA.</text>
</comment>
<evidence type="ECO:0000256" key="5">
    <source>
        <dbReference type="ARBA" id="ARBA00023002"/>
    </source>
</evidence>
<dbReference type="EC" id="1.2.1.70" evidence="3 8"/>
<feature type="binding site" evidence="8">
    <location>
        <position position="120"/>
    </location>
    <ligand>
        <name>substrate</name>
    </ligand>
</feature>
<dbReference type="RefSeq" id="WP_190851909.1">
    <property type="nucleotide sequence ID" value="NZ_AP023440.1"/>
</dbReference>
<comment type="catalytic activity">
    <reaction evidence="7 8 9">
        <text>(S)-4-amino-5-oxopentanoate + tRNA(Glu) + NADP(+) = L-glutamyl-tRNA(Glu) + NADPH + H(+)</text>
        <dbReference type="Rhea" id="RHEA:12344"/>
        <dbReference type="Rhea" id="RHEA-COMP:9663"/>
        <dbReference type="Rhea" id="RHEA-COMP:9680"/>
        <dbReference type="ChEBI" id="CHEBI:15378"/>
        <dbReference type="ChEBI" id="CHEBI:57501"/>
        <dbReference type="ChEBI" id="CHEBI:57783"/>
        <dbReference type="ChEBI" id="CHEBI:58349"/>
        <dbReference type="ChEBI" id="CHEBI:78442"/>
        <dbReference type="ChEBI" id="CHEBI:78520"/>
        <dbReference type="EC" id="1.2.1.70"/>
    </reaction>
</comment>
<feature type="binding site" evidence="8">
    <location>
        <begin position="114"/>
        <end position="116"/>
    </location>
    <ligand>
        <name>substrate</name>
    </ligand>
</feature>
<feature type="domain" description="Glutamyl-tRNA reductase N-terminal" evidence="13">
    <location>
        <begin position="6"/>
        <end position="156"/>
    </location>
</feature>
<reference evidence="14 15" key="1">
    <citation type="journal article" date="2014" name="Int. J. Syst. Evol. Microbiol.">
        <title>Complete genome sequence of Corynebacterium casei LMG S-19264T (=DSM 44701T), isolated from a smear-ripened cheese.</title>
        <authorList>
            <consortium name="US DOE Joint Genome Institute (JGI-PGF)"/>
            <person name="Walter F."/>
            <person name="Albersmeier A."/>
            <person name="Kalinowski J."/>
            <person name="Ruckert C."/>
        </authorList>
    </citation>
    <scope>NUCLEOTIDE SEQUENCE [LARGE SCALE GENOMIC DNA]</scope>
    <source>
        <strain evidence="14 15">JCM 4677</strain>
    </source>
</reference>
<sequence>MSLLVVGLSHRSAPVSVLERATLSADAQTKLLQDTVAAEPATEAAVLATCNRIELYADVDKFHAGVAELSTLLAQHSGVGLDELTPYLYVHYEDRAVHHLFSVACGLDSMVIGEGQILGQIKDALATAQELHSAGRLLNDLFQQALRVGKRAHSETGIDRAGQSLVTFGLEQFAGGATVDAWARDKQVLVIGAGSMSSLAAATLARAGVAEVVVANRTFDRAERLATLLVDQYGQRTDERSSDGQGGSGLLARAVPIDAVAGELTRADVVVSCTGATGLVLTAEVVATAMEGRSRTASPSVAGNGRGDGARRTTGGSGSGPGSAHAAASAVRDELSPTAVGTEENCPLDLSTVQGTAGFSVLGEAAVAGMAAAELEQHAAWVDKGASATGFAEQDDPAAEAEAIAALAAAAATLGRVPEWRRPEPVAEMPRPAPVLSLLDLAMPRDIDAAAHRLPGVRLVDIESLAEESADAPMAADVDQVRRIVSDEVAAFGAAQRAAHITPTVVALRTMAAEVVAGEIARLDGRLPGLDDKQRGEITQTVRRVVDKLLHAPTVRVKQLAAEPGGAGYADALRTLFDLDQETVAAVSRADDAADDSDARGVTDRGTDISSTRFDSKIFERDNFDSSSNFESAENRGRA</sequence>
<dbReference type="AlphaFoldDB" id="A0A7G1P270"/>
<accession>A0A7G1P270</accession>
<keyword evidence="4 8" id="KW-0521">NADP</keyword>
<dbReference type="InterPro" id="IPR006151">
    <property type="entry name" value="Shikm_DH/Glu-tRNA_Rdtase"/>
</dbReference>
<dbReference type="GO" id="GO:0019353">
    <property type="term" value="P:protoporphyrinogen IX biosynthetic process from glutamate"/>
    <property type="evidence" value="ECO:0007669"/>
    <property type="project" value="TreeGrafter"/>
</dbReference>
<dbReference type="Pfam" id="PF01488">
    <property type="entry name" value="Shikimate_DH"/>
    <property type="match status" value="1"/>
</dbReference>
<feature type="binding site" evidence="8">
    <location>
        <begin position="49"/>
        <end position="52"/>
    </location>
    <ligand>
        <name>substrate</name>
    </ligand>
</feature>
<evidence type="ECO:0000313" key="14">
    <source>
        <dbReference type="EMBL" id="BCL29863.1"/>
    </source>
</evidence>
<dbReference type="InterPro" id="IPR015896">
    <property type="entry name" value="4pyrrol_synth_GluRdtase_dimer"/>
</dbReference>
<feature type="active site" description="Nucleophile" evidence="8">
    <location>
        <position position="50"/>
    </location>
</feature>
<dbReference type="SUPFAM" id="SSF69075">
    <property type="entry name" value="Glutamyl tRNA-reductase dimerization domain"/>
    <property type="match status" value="1"/>
</dbReference>
<dbReference type="NCBIfam" id="NF000744">
    <property type="entry name" value="PRK00045.1-3"/>
    <property type="match status" value="1"/>
</dbReference>
<dbReference type="InterPro" id="IPR036291">
    <property type="entry name" value="NAD(P)-bd_dom_sf"/>
</dbReference>
<feature type="domain" description="Quinate/shikimate 5-dehydrogenase/glutamyl-tRNA reductase" evidence="12">
    <location>
        <begin position="184"/>
        <end position="294"/>
    </location>
</feature>
<dbReference type="Gene3D" id="3.30.460.30">
    <property type="entry name" value="Glutamyl-tRNA reductase, N-terminal domain"/>
    <property type="match status" value="1"/>
</dbReference>
<evidence type="ECO:0000259" key="11">
    <source>
        <dbReference type="Pfam" id="PF00745"/>
    </source>
</evidence>
<evidence type="ECO:0000259" key="13">
    <source>
        <dbReference type="Pfam" id="PF05201"/>
    </source>
</evidence>
<evidence type="ECO:0000256" key="1">
    <source>
        <dbReference type="ARBA" id="ARBA00005059"/>
    </source>
</evidence>
<dbReference type="GO" id="GO:0050661">
    <property type="term" value="F:NADP binding"/>
    <property type="evidence" value="ECO:0007669"/>
    <property type="project" value="InterPro"/>
</dbReference>
<evidence type="ECO:0000256" key="10">
    <source>
        <dbReference type="SAM" id="MobiDB-lite"/>
    </source>
</evidence>
<dbReference type="PANTHER" id="PTHR43013">
    <property type="entry name" value="GLUTAMYL-TRNA REDUCTASE"/>
    <property type="match status" value="1"/>
</dbReference>
<feature type="site" description="Important for activity" evidence="8">
    <location>
        <position position="99"/>
    </location>
</feature>
<dbReference type="SUPFAM" id="SSF69742">
    <property type="entry name" value="Glutamyl tRNA-reductase catalytic, N-terminal domain"/>
    <property type="match status" value="1"/>
</dbReference>
<dbReference type="NCBIfam" id="TIGR01035">
    <property type="entry name" value="hemA"/>
    <property type="match status" value="1"/>
</dbReference>
<name>A0A7G1P270_9ACTN</name>
<dbReference type="Pfam" id="PF05201">
    <property type="entry name" value="GlutR_N"/>
    <property type="match status" value="1"/>
</dbReference>
<comment type="pathway">
    <text evidence="1 8 9">Porphyrin-containing compound metabolism; protoporphyrin-IX biosynthesis; 5-aminolevulinate from L-glutamyl-tRNA(Glu): step 1/2.</text>
</comment>
<dbReference type="GO" id="GO:0008883">
    <property type="term" value="F:glutamyl-tRNA reductase activity"/>
    <property type="evidence" value="ECO:0007669"/>
    <property type="project" value="UniProtKB-UniRule"/>
</dbReference>
<organism evidence="14 15">
    <name type="scientific">Streptomyces aurantiacus</name>
    <dbReference type="NCBI Taxonomy" id="47760"/>
    <lineage>
        <taxon>Bacteria</taxon>
        <taxon>Bacillati</taxon>
        <taxon>Actinomycetota</taxon>
        <taxon>Actinomycetes</taxon>
        <taxon>Kitasatosporales</taxon>
        <taxon>Streptomycetaceae</taxon>
        <taxon>Streptomyces</taxon>
        <taxon>Streptomyces aurantiacus group</taxon>
    </lineage>
</organism>
<evidence type="ECO:0000256" key="4">
    <source>
        <dbReference type="ARBA" id="ARBA00022857"/>
    </source>
</evidence>
<evidence type="ECO:0000256" key="6">
    <source>
        <dbReference type="ARBA" id="ARBA00023244"/>
    </source>
</evidence>
<feature type="binding site" evidence="8">
    <location>
        <begin position="192"/>
        <end position="197"/>
    </location>
    <ligand>
        <name>NADP(+)</name>
        <dbReference type="ChEBI" id="CHEBI:58349"/>
    </ligand>
</feature>
<dbReference type="CDD" id="cd05213">
    <property type="entry name" value="NAD_bind_Glutamyl_tRNA_reduct"/>
    <property type="match status" value="1"/>
</dbReference>
<gene>
    <name evidence="8 14" type="primary">hemA</name>
    <name evidence="14" type="ORF">GCM10017557_47220</name>
</gene>
<dbReference type="InterPro" id="IPR036453">
    <property type="entry name" value="GluRdtase_dimer_dom_sf"/>
</dbReference>
<feature type="compositionally biased region" description="Basic and acidic residues" evidence="10">
    <location>
        <begin position="589"/>
        <end position="607"/>
    </location>
</feature>
<dbReference type="InterPro" id="IPR000343">
    <property type="entry name" value="4pyrrol_synth_GluRdtase"/>
</dbReference>
<dbReference type="Proteomes" id="UP000516444">
    <property type="component" value="Chromosome"/>
</dbReference>
<comment type="function">
    <text evidence="8">Catalyzes the NADPH-dependent reduction of glutamyl-tRNA(Glu) to glutamate 1-semialdehyde (GSA).</text>
</comment>
<feature type="region of interest" description="Disordered" evidence="10">
    <location>
        <begin position="588"/>
        <end position="609"/>
    </location>
</feature>
<dbReference type="PANTHER" id="PTHR43013:SF1">
    <property type="entry name" value="GLUTAMYL-TRNA REDUCTASE"/>
    <property type="match status" value="1"/>
</dbReference>
<protein>
    <recommendedName>
        <fullName evidence="3 8">Glutamyl-tRNA reductase</fullName>
        <shortName evidence="8">GluTR</shortName>
        <ecNumber evidence="3 8">1.2.1.70</ecNumber>
    </recommendedName>
</protein>
<dbReference type="FunFam" id="3.30.460.30:FF:000001">
    <property type="entry name" value="Glutamyl-tRNA reductase"/>
    <property type="match status" value="1"/>
</dbReference>
<keyword evidence="5 8" id="KW-0560">Oxidoreductase</keyword>
<feature type="binding site" evidence="8">
    <location>
        <position position="109"/>
    </location>
    <ligand>
        <name>substrate</name>
    </ligand>
</feature>
<dbReference type="UniPathway" id="UPA00251">
    <property type="reaction ID" value="UER00316"/>
</dbReference>
<dbReference type="InterPro" id="IPR015895">
    <property type="entry name" value="4pyrrol_synth_GluRdtase_N"/>
</dbReference>
<evidence type="ECO:0000256" key="9">
    <source>
        <dbReference type="RuleBase" id="RU000584"/>
    </source>
</evidence>
<evidence type="ECO:0000259" key="12">
    <source>
        <dbReference type="Pfam" id="PF01488"/>
    </source>
</evidence>
<evidence type="ECO:0000256" key="3">
    <source>
        <dbReference type="ARBA" id="ARBA00012970"/>
    </source>
</evidence>
<dbReference type="InterPro" id="IPR036343">
    <property type="entry name" value="GluRdtase_N_sf"/>
</dbReference>
<dbReference type="InterPro" id="IPR018214">
    <property type="entry name" value="GluRdtase_CS"/>
</dbReference>
<dbReference type="KEGG" id="sgm:GCM10017557_47220"/>
<keyword evidence="15" id="KW-1185">Reference proteome</keyword>
<feature type="region of interest" description="Disordered" evidence="10">
    <location>
        <begin position="292"/>
        <end position="343"/>
    </location>
</feature>
<dbReference type="Gene3D" id="3.40.50.720">
    <property type="entry name" value="NAD(P)-binding Rossmann-like Domain"/>
    <property type="match status" value="2"/>
</dbReference>
<evidence type="ECO:0000256" key="8">
    <source>
        <dbReference type="HAMAP-Rule" id="MF_00087"/>
    </source>
</evidence>
<comment type="domain">
    <text evidence="8">Possesses an unusual extended V-shaped dimeric structure with each monomer consisting of three distinct domains arranged along a curved 'spinal' alpha-helix. The N-terminal catalytic domain specifically recognizes the glutamate moiety of the substrate. The second domain is the NADPH-binding domain, and the third C-terminal domain is responsible for dimerization.</text>
</comment>
<feature type="domain" description="Tetrapyrrole biosynthesis glutamyl-tRNA reductase dimerisation" evidence="11">
    <location>
        <begin position="480"/>
        <end position="579"/>
    </location>
</feature>
<evidence type="ECO:0000313" key="15">
    <source>
        <dbReference type="Proteomes" id="UP000516444"/>
    </source>
</evidence>
<dbReference type="SUPFAM" id="SSF51735">
    <property type="entry name" value="NAD(P)-binding Rossmann-fold domains"/>
    <property type="match status" value="1"/>
</dbReference>
<keyword evidence="6 8" id="KW-0627">Porphyrin biosynthesis</keyword>
<dbReference type="EMBL" id="AP023440">
    <property type="protein sequence ID" value="BCL29863.1"/>
    <property type="molecule type" value="Genomic_DNA"/>
</dbReference>
<evidence type="ECO:0000256" key="7">
    <source>
        <dbReference type="ARBA" id="ARBA00047464"/>
    </source>
</evidence>
<proteinExistence type="inferred from homology"/>
<dbReference type="HAMAP" id="MF_00087">
    <property type="entry name" value="Glu_tRNA_reductase"/>
    <property type="match status" value="1"/>
</dbReference>
<evidence type="ECO:0000256" key="2">
    <source>
        <dbReference type="ARBA" id="ARBA00005916"/>
    </source>
</evidence>
<dbReference type="PROSITE" id="PS00747">
    <property type="entry name" value="GLUTR"/>
    <property type="match status" value="1"/>
</dbReference>